<dbReference type="Proteomes" id="UP001595796">
    <property type="component" value="Unassembled WGS sequence"/>
</dbReference>
<gene>
    <name evidence="1" type="ORF">ACFPFW_07015</name>
</gene>
<dbReference type="InterPro" id="IPR009964">
    <property type="entry name" value="DUF1491"/>
</dbReference>
<evidence type="ECO:0000313" key="2">
    <source>
        <dbReference type="Proteomes" id="UP001595796"/>
    </source>
</evidence>
<protein>
    <submittedName>
        <fullName evidence="1">DUF1491 family protein</fullName>
    </submittedName>
</protein>
<name>A0ABV9Z1Z7_9HYPH</name>
<sequence>MRVKSEFWVGAYVRRCQGQGVYATLRRRGSPEAGAIFIVLDTLDGRQTLFAAAPQSLVEDDSGDRVFTAVPGIERGDQVVERLAREMKFDPDIWVVDVEDRAGRHFLDLVG</sequence>
<organism evidence="1 2">
    <name type="scientific">Flaviflagellibacter deserti</name>
    <dbReference type="NCBI Taxonomy" id="2267266"/>
    <lineage>
        <taxon>Bacteria</taxon>
        <taxon>Pseudomonadati</taxon>
        <taxon>Pseudomonadota</taxon>
        <taxon>Alphaproteobacteria</taxon>
        <taxon>Hyphomicrobiales</taxon>
        <taxon>Flaviflagellibacter</taxon>
    </lineage>
</organism>
<dbReference type="RefSeq" id="WP_114956649.1">
    <property type="nucleotide sequence ID" value="NZ_JBHSJF010000006.1"/>
</dbReference>
<reference evidence="2" key="1">
    <citation type="journal article" date="2019" name="Int. J. Syst. Evol. Microbiol.">
        <title>The Global Catalogue of Microorganisms (GCM) 10K type strain sequencing project: providing services to taxonomists for standard genome sequencing and annotation.</title>
        <authorList>
            <consortium name="The Broad Institute Genomics Platform"/>
            <consortium name="The Broad Institute Genome Sequencing Center for Infectious Disease"/>
            <person name="Wu L."/>
            <person name="Ma J."/>
        </authorList>
    </citation>
    <scope>NUCLEOTIDE SEQUENCE [LARGE SCALE GENOMIC DNA]</scope>
    <source>
        <strain evidence="2">CGMCC 1.16444</strain>
    </source>
</reference>
<dbReference type="EMBL" id="JBHSJF010000006">
    <property type="protein sequence ID" value="MFC5067765.1"/>
    <property type="molecule type" value="Genomic_DNA"/>
</dbReference>
<keyword evidence="2" id="KW-1185">Reference proteome</keyword>
<dbReference type="Gene3D" id="3.40.1530.20">
    <property type="entry name" value="Protein of unknown function (DUF1491)"/>
    <property type="match status" value="1"/>
</dbReference>
<proteinExistence type="predicted"/>
<accession>A0ABV9Z1Z7</accession>
<comment type="caution">
    <text evidence="1">The sequence shown here is derived from an EMBL/GenBank/DDBJ whole genome shotgun (WGS) entry which is preliminary data.</text>
</comment>
<evidence type="ECO:0000313" key="1">
    <source>
        <dbReference type="EMBL" id="MFC5067765.1"/>
    </source>
</evidence>
<dbReference type="Pfam" id="PF07372">
    <property type="entry name" value="DUF1491"/>
    <property type="match status" value="1"/>
</dbReference>